<accession>A0ABQ3MS07</accession>
<comment type="caution">
    <text evidence="1">The sequence shown here is derived from an EMBL/GenBank/DDBJ whole genome shotgun (WGS) entry which is preliminary data.</text>
</comment>
<reference evidence="2" key="1">
    <citation type="journal article" date="2019" name="Int. J. Syst. Evol. Microbiol.">
        <title>The Global Catalogue of Microorganisms (GCM) 10K type strain sequencing project: providing services to taxonomists for standard genome sequencing and annotation.</title>
        <authorList>
            <consortium name="The Broad Institute Genomics Platform"/>
            <consortium name="The Broad Institute Genome Sequencing Center for Infectious Disease"/>
            <person name="Wu L."/>
            <person name="Ma J."/>
        </authorList>
    </citation>
    <scope>NUCLEOTIDE SEQUENCE [LARGE SCALE GENOMIC DNA]</scope>
    <source>
        <strain evidence="2">CGMCC 4.7367</strain>
    </source>
</reference>
<keyword evidence="2" id="KW-1185">Reference proteome</keyword>
<dbReference type="RefSeq" id="WP_191302592.1">
    <property type="nucleotide sequence ID" value="NZ_BNAR01000010.1"/>
</dbReference>
<evidence type="ECO:0000313" key="1">
    <source>
        <dbReference type="EMBL" id="GHH50301.1"/>
    </source>
</evidence>
<dbReference type="Proteomes" id="UP000605568">
    <property type="component" value="Unassembled WGS sequence"/>
</dbReference>
<protein>
    <recommendedName>
        <fullName evidence="3">DUF4439 domain-containing protein</fullName>
    </recommendedName>
</protein>
<sequence>MLAWIDQICAADDPILGVSAVIATGPKFAQGQQPTEADRPAVIAYLTRLRDMYTQAKAAYDGIGPSPVPRGDELVAGHRKGLAELVPKLQDHLDNAQRFPAQGIDSPALLAGADIVSWLPEGPGLGNLRDAEPVLEEAYKQAPNCTS</sequence>
<proteinExistence type="predicted"/>
<evidence type="ECO:0008006" key="3">
    <source>
        <dbReference type="Google" id="ProtNLM"/>
    </source>
</evidence>
<dbReference type="EMBL" id="BNAR01000010">
    <property type="protein sequence ID" value="GHH50301.1"/>
    <property type="molecule type" value="Genomic_DNA"/>
</dbReference>
<organism evidence="1 2">
    <name type="scientific">Lentzea cavernae</name>
    <dbReference type="NCBI Taxonomy" id="2020703"/>
    <lineage>
        <taxon>Bacteria</taxon>
        <taxon>Bacillati</taxon>
        <taxon>Actinomycetota</taxon>
        <taxon>Actinomycetes</taxon>
        <taxon>Pseudonocardiales</taxon>
        <taxon>Pseudonocardiaceae</taxon>
        <taxon>Lentzea</taxon>
    </lineage>
</organism>
<evidence type="ECO:0000313" key="2">
    <source>
        <dbReference type="Proteomes" id="UP000605568"/>
    </source>
</evidence>
<gene>
    <name evidence="1" type="ORF">GCM10017774_58930</name>
</gene>
<name>A0ABQ3MS07_9PSEU</name>